<gene>
    <name evidence="2" type="ORF">Nepgr_010400</name>
</gene>
<keyword evidence="3" id="KW-1185">Reference proteome</keyword>
<evidence type="ECO:0000256" key="1">
    <source>
        <dbReference type="SAM" id="MobiDB-lite"/>
    </source>
</evidence>
<dbReference type="Proteomes" id="UP001279734">
    <property type="component" value="Unassembled WGS sequence"/>
</dbReference>
<accession>A0AAD3SD07</accession>
<dbReference type="Gene3D" id="3.30.420.10">
    <property type="entry name" value="Ribonuclease H-like superfamily/Ribonuclease H"/>
    <property type="match status" value="1"/>
</dbReference>
<dbReference type="SUPFAM" id="SSF53098">
    <property type="entry name" value="Ribonuclease H-like"/>
    <property type="match status" value="1"/>
</dbReference>
<evidence type="ECO:0000313" key="2">
    <source>
        <dbReference type="EMBL" id="GMH08560.1"/>
    </source>
</evidence>
<reference evidence="2" key="1">
    <citation type="submission" date="2023-05" db="EMBL/GenBank/DDBJ databases">
        <title>Nepenthes gracilis genome sequencing.</title>
        <authorList>
            <person name="Fukushima K."/>
        </authorList>
    </citation>
    <scope>NUCLEOTIDE SEQUENCE</scope>
    <source>
        <strain evidence="2">SING2019-196</strain>
    </source>
</reference>
<dbReference type="PANTHER" id="PTHR48475">
    <property type="entry name" value="RIBONUCLEASE H"/>
    <property type="match status" value="1"/>
</dbReference>
<comment type="caution">
    <text evidence="2">The sequence shown here is derived from an EMBL/GenBank/DDBJ whole genome shotgun (WGS) entry which is preliminary data.</text>
</comment>
<dbReference type="InterPro" id="IPR012337">
    <property type="entry name" value="RNaseH-like_sf"/>
</dbReference>
<proteinExistence type="predicted"/>
<name>A0AAD3SD07_NEPGR</name>
<dbReference type="InterPro" id="IPR036397">
    <property type="entry name" value="RNaseH_sf"/>
</dbReference>
<organism evidence="2 3">
    <name type="scientific">Nepenthes gracilis</name>
    <name type="common">Slender pitcher plant</name>
    <dbReference type="NCBI Taxonomy" id="150966"/>
    <lineage>
        <taxon>Eukaryota</taxon>
        <taxon>Viridiplantae</taxon>
        <taxon>Streptophyta</taxon>
        <taxon>Embryophyta</taxon>
        <taxon>Tracheophyta</taxon>
        <taxon>Spermatophyta</taxon>
        <taxon>Magnoliopsida</taxon>
        <taxon>eudicotyledons</taxon>
        <taxon>Gunneridae</taxon>
        <taxon>Pentapetalae</taxon>
        <taxon>Caryophyllales</taxon>
        <taxon>Nepenthaceae</taxon>
        <taxon>Nepenthes</taxon>
    </lineage>
</organism>
<evidence type="ECO:0008006" key="4">
    <source>
        <dbReference type="Google" id="ProtNLM"/>
    </source>
</evidence>
<dbReference type="PANTHER" id="PTHR48475:SF2">
    <property type="entry name" value="RIBONUCLEASE H"/>
    <property type="match status" value="1"/>
</dbReference>
<evidence type="ECO:0000313" key="3">
    <source>
        <dbReference type="Proteomes" id="UP001279734"/>
    </source>
</evidence>
<dbReference type="EMBL" id="BSYO01000008">
    <property type="protein sequence ID" value="GMH08560.1"/>
    <property type="molecule type" value="Genomic_DNA"/>
</dbReference>
<protein>
    <recommendedName>
        <fullName evidence="4">RNase H type-1 domain-containing protein</fullName>
    </recommendedName>
</protein>
<sequence length="319" mass="36097">MASKWAVELGEFDVEFRPRPALKGQALTKFIVEAATPTLDDNGNLRSMRDLDILVWTMSVDRSSTQAGSGAGVVLKTPDSVKITYSVALTFSATNNVAEYEAILAGFRLAKECSAKTLIQGFDRFLIKHVPRSDNWKADWLARDAAAGSPEQYTREPRETLDTPSIDSSDQEVLQVDVGDNWMTPYRKYLTNETLPDNADEAKRIKKTASLYTLLDGRLYRRGYSTPFLKCLTPEEASLYWPTLKRDAMEFVRKCESYQVHGSMMHLPCIELRSLQSPWPFAQWGLNILRPLPLASGQREFLIVEIDYFTKWIKAVPLA</sequence>
<dbReference type="GO" id="GO:0003676">
    <property type="term" value="F:nucleic acid binding"/>
    <property type="evidence" value="ECO:0007669"/>
    <property type="project" value="InterPro"/>
</dbReference>
<dbReference type="AlphaFoldDB" id="A0AAD3SD07"/>
<feature type="region of interest" description="Disordered" evidence="1">
    <location>
        <begin position="148"/>
        <end position="167"/>
    </location>
</feature>